<name>A0A1Y1SHC0_9GAMM</name>
<evidence type="ECO:0000256" key="1">
    <source>
        <dbReference type="SAM" id="SignalP"/>
    </source>
</evidence>
<feature type="chain" id="PRO_5012463218" description="Secreted protein" evidence="1">
    <location>
        <begin position="25"/>
        <end position="76"/>
    </location>
</feature>
<reference evidence="2 3" key="1">
    <citation type="submission" date="2013-04" db="EMBL/GenBank/DDBJ databases">
        <title>Oceanococcus atlanticus 22II-S10r2 Genome Sequencing.</title>
        <authorList>
            <person name="Lai Q."/>
            <person name="Li G."/>
            <person name="Shao Z."/>
        </authorList>
    </citation>
    <scope>NUCLEOTIDE SEQUENCE [LARGE SCALE GENOMIC DNA]</scope>
    <source>
        <strain evidence="2 3">22II-S10r2</strain>
    </source>
</reference>
<dbReference type="Proteomes" id="UP000192342">
    <property type="component" value="Unassembled WGS sequence"/>
</dbReference>
<comment type="caution">
    <text evidence="2">The sequence shown here is derived from an EMBL/GenBank/DDBJ whole genome shotgun (WGS) entry which is preliminary data.</text>
</comment>
<keyword evidence="3" id="KW-1185">Reference proteome</keyword>
<dbReference type="RefSeq" id="WP_083559397.1">
    <property type="nucleotide sequence ID" value="NZ_AQQV01000001.1"/>
</dbReference>
<proteinExistence type="predicted"/>
<keyword evidence="1" id="KW-0732">Signal</keyword>
<dbReference type="STRING" id="1317117.ATO7_02855"/>
<evidence type="ECO:0000313" key="3">
    <source>
        <dbReference type="Proteomes" id="UP000192342"/>
    </source>
</evidence>
<dbReference type="PROSITE" id="PS51257">
    <property type="entry name" value="PROKAR_LIPOPROTEIN"/>
    <property type="match status" value="1"/>
</dbReference>
<dbReference type="AlphaFoldDB" id="A0A1Y1SHC0"/>
<dbReference type="EMBL" id="AQQV01000001">
    <property type="protein sequence ID" value="ORE88780.1"/>
    <property type="molecule type" value="Genomic_DNA"/>
</dbReference>
<feature type="signal peptide" evidence="1">
    <location>
        <begin position="1"/>
        <end position="24"/>
    </location>
</feature>
<evidence type="ECO:0000313" key="2">
    <source>
        <dbReference type="EMBL" id="ORE88780.1"/>
    </source>
</evidence>
<evidence type="ECO:0008006" key="4">
    <source>
        <dbReference type="Google" id="ProtNLM"/>
    </source>
</evidence>
<gene>
    <name evidence="2" type="ORF">ATO7_02855</name>
</gene>
<accession>A0A1Y1SHC0</accession>
<protein>
    <recommendedName>
        <fullName evidence="4">Secreted protein</fullName>
    </recommendedName>
</protein>
<sequence>MRHLHVILMPLLILSLIGSGSALAWTSACCPPEQGQAMSHEMDLSMNAMDSVSPTTDANTMETTVSMSMADCEGNG</sequence>
<organism evidence="2 3">
    <name type="scientific">Oceanococcus atlanticus</name>
    <dbReference type="NCBI Taxonomy" id="1317117"/>
    <lineage>
        <taxon>Bacteria</taxon>
        <taxon>Pseudomonadati</taxon>
        <taxon>Pseudomonadota</taxon>
        <taxon>Gammaproteobacteria</taxon>
        <taxon>Chromatiales</taxon>
        <taxon>Oceanococcaceae</taxon>
        <taxon>Oceanococcus</taxon>
    </lineage>
</organism>